<evidence type="ECO:0000256" key="4">
    <source>
        <dbReference type="ARBA" id="ARBA00022695"/>
    </source>
</evidence>
<evidence type="ECO:0000313" key="11">
    <source>
        <dbReference type="Proteomes" id="UP000597444"/>
    </source>
</evidence>
<organism evidence="10 11">
    <name type="scientific">Reticulibacter mediterranei</name>
    <dbReference type="NCBI Taxonomy" id="2778369"/>
    <lineage>
        <taxon>Bacteria</taxon>
        <taxon>Bacillati</taxon>
        <taxon>Chloroflexota</taxon>
        <taxon>Ktedonobacteria</taxon>
        <taxon>Ktedonobacterales</taxon>
        <taxon>Reticulibacteraceae</taxon>
        <taxon>Reticulibacter</taxon>
    </lineage>
</organism>
<dbReference type="InterPro" id="IPR042087">
    <property type="entry name" value="DNA_pol_B_thumb"/>
</dbReference>
<reference evidence="10" key="1">
    <citation type="submission" date="2020-10" db="EMBL/GenBank/DDBJ databases">
        <title>Taxonomic study of unclassified bacteria belonging to the class Ktedonobacteria.</title>
        <authorList>
            <person name="Yabe S."/>
            <person name="Wang C.M."/>
            <person name="Zheng Y."/>
            <person name="Sakai Y."/>
            <person name="Cavaletti L."/>
            <person name="Monciardini P."/>
            <person name="Donadio S."/>
        </authorList>
    </citation>
    <scope>NUCLEOTIDE SEQUENCE</scope>
    <source>
        <strain evidence="10">ID150040</strain>
    </source>
</reference>
<evidence type="ECO:0000313" key="10">
    <source>
        <dbReference type="EMBL" id="GHO95203.1"/>
    </source>
</evidence>
<dbReference type="PANTHER" id="PTHR10322:SF23">
    <property type="entry name" value="DNA POLYMERASE DELTA CATALYTIC SUBUNIT"/>
    <property type="match status" value="1"/>
</dbReference>
<dbReference type="Gene3D" id="1.10.132.60">
    <property type="entry name" value="DNA polymerase family B, C-terminal domain"/>
    <property type="match status" value="1"/>
</dbReference>
<comment type="caution">
    <text evidence="10">The sequence shown here is derived from an EMBL/GenBank/DDBJ whole genome shotgun (WGS) entry which is preliminary data.</text>
</comment>
<feature type="domain" description="YprB ribonuclease H-like" evidence="9">
    <location>
        <begin position="158"/>
        <end position="326"/>
    </location>
</feature>
<dbReference type="Proteomes" id="UP000597444">
    <property type="component" value="Unassembled WGS sequence"/>
</dbReference>
<dbReference type="InterPro" id="IPR050240">
    <property type="entry name" value="DNA_pol_type-B"/>
</dbReference>
<evidence type="ECO:0000256" key="1">
    <source>
        <dbReference type="ARBA" id="ARBA00005755"/>
    </source>
</evidence>
<comment type="similarity">
    <text evidence="1">Belongs to the DNA polymerase type-B family.</text>
</comment>
<dbReference type="PRINTS" id="PR00106">
    <property type="entry name" value="DNAPOLB"/>
</dbReference>
<evidence type="ECO:0000259" key="9">
    <source>
        <dbReference type="Pfam" id="PF13482"/>
    </source>
</evidence>
<dbReference type="SMART" id="SM00486">
    <property type="entry name" value="POLBc"/>
    <property type="match status" value="1"/>
</dbReference>
<dbReference type="GO" id="GO:0003887">
    <property type="term" value="F:DNA-directed DNA polymerase activity"/>
    <property type="evidence" value="ECO:0007669"/>
    <property type="project" value="UniProtKB-KW"/>
</dbReference>
<evidence type="ECO:0000256" key="3">
    <source>
        <dbReference type="ARBA" id="ARBA00022679"/>
    </source>
</evidence>
<dbReference type="GO" id="GO:0000166">
    <property type="term" value="F:nucleotide binding"/>
    <property type="evidence" value="ECO:0007669"/>
    <property type="project" value="InterPro"/>
</dbReference>
<dbReference type="InterPro" id="IPR006172">
    <property type="entry name" value="DNA-dir_DNA_pol_B"/>
</dbReference>
<sequence>MREHNEDEYLFGWNPTPGIVSVWAQRDGRAVIWRRDGERILCTRDSYRPWMLATTLDDLKHLGSMLQPFAPDTMHASVTYKELDGPGRSYRYVLFSRNMRVLESTVLTGASRRLGQRITAMNDLDTYYSVGPVEQYLMQTGQVYFRDMSYENLHRMQFDLETTALDPHRGRIFLIAVRDNRGLATTLEAPGPEDEKRMIQELCALILKHDPDVIENHNLFGFDLPFLEHRALAAGVTLEIGRAGSPRRTLDSYQETLAIGPEARKRTRYSLAGRELIDTLDAVRRHDFVVRDIPSYGLKDVARYFGIASSHRTYIEGSDIFETYRRDPARVRRYALDDVTEVDGLSRRLLGAPFALASMAPRRYERLASAGPAMGILEPILVRSYLHAGAALPYQAAQQSAEGGLHEGGMVQLLASGVAEHVAKADVASLYPSLMRTFQIGPSCDRLGVLLYILGRLTDLRLQHKEAARAAQPGSIEANHHAATQAAMKILINAAYGYMGAGSMALFADGRAAGEVTRRGRAILQQVLDALQQRGMALIEADTDGVYFAVPPDWTEQQERMLIAEIGAELPAGIRLEYEGRYRAMLSHEVKNYALLSYDGRLIVHGVALRSSRSEPFGERFLRKALRNTMLGNIVDVRAGYLDTVEALRKRKLPASDLATQVRLTKKPETYHAARQTHQEPAYEALIKAGRTHWHPGERVRFYRSTKGYVWLPDETEEAPVSDDWRARANGERPATTPDVSIRYADVANRRDYDVEYYVRLLTTSYAARLRKAFAPADFEQLFRPDTQLSLFDLDTPIEHIQPRWIRYQQALEAAREDS</sequence>
<dbReference type="Pfam" id="PF00136">
    <property type="entry name" value="DNA_pol_B"/>
    <property type="match status" value="1"/>
</dbReference>
<keyword evidence="5" id="KW-0239">DNA-directed DNA polymerase</keyword>
<dbReference type="InterPro" id="IPR012337">
    <property type="entry name" value="RNaseH-like_sf"/>
</dbReference>
<dbReference type="Gene3D" id="3.30.420.10">
    <property type="entry name" value="Ribonuclease H-like superfamily/Ribonuclease H"/>
    <property type="match status" value="1"/>
</dbReference>
<accession>A0A8J3IMP6</accession>
<dbReference type="AlphaFoldDB" id="A0A8J3IMP6"/>
<dbReference type="Gene3D" id="3.90.1600.10">
    <property type="entry name" value="Palm domain of DNA polymerase"/>
    <property type="match status" value="1"/>
</dbReference>
<evidence type="ECO:0000256" key="2">
    <source>
        <dbReference type="ARBA" id="ARBA00012417"/>
    </source>
</evidence>
<dbReference type="InterPro" id="IPR038720">
    <property type="entry name" value="YprB_RNase_H-like_dom"/>
</dbReference>
<dbReference type="GO" id="GO:0003677">
    <property type="term" value="F:DNA binding"/>
    <property type="evidence" value="ECO:0007669"/>
    <property type="project" value="UniProtKB-KW"/>
</dbReference>
<evidence type="ECO:0000259" key="8">
    <source>
        <dbReference type="Pfam" id="PF00136"/>
    </source>
</evidence>
<dbReference type="InterPro" id="IPR036397">
    <property type="entry name" value="RNaseH_sf"/>
</dbReference>
<keyword evidence="6" id="KW-0238">DNA-binding</keyword>
<dbReference type="Pfam" id="PF13482">
    <property type="entry name" value="RNase_H_2"/>
    <property type="match status" value="1"/>
</dbReference>
<name>A0A8J3IMP6_9CHLR</name>
<dbReference type="InterPro" id="IPR023211">
    <property type="entry name" value="DNA_pol_palm_dom_sf"/>
</dbReference>
<feature type="domain" description="DNA-directed DNA polymerase family B multifunctional" evidence="8">
    <location>
        <begin position="446"/>
        <end position="702"/>
    </location>
</feature>
<evidence type="ECO:0000256" key="5">
    <source>
        <dbReference type="ARBA" id="ARBA00022932"/>
    </source>
</evidence>
<keyword evidence="4" id="KW-0548">Nucleotidyltransferase</keyword>
<evidence type="ECO:0000256" key="7">
    <source>
        <dbReference type="ARBA" id="ARBA00049244"/>
    </source>
</evidence>
<keyword evidence="11" id="KW-1185">Reference proteome</keyword>
<gene>
    <name evidence="10" type="ORF">KSF_052510</name>
</gene>
<dbReference type="SUPFAM" id="SSF56672">
    <property type="entry name" value="DNA/RNA polymerases"/>
    <property type="match status" value="1"/>
</dbReference>
<dbReference type="InterPro" id="IPR006134">
    <property type="entry name" value="DNA-dir_DNA_pol_B_multi_dom"/>
</dbReference>
<dbReference type="EC" id="2.7.7.7" evidence="2"/>
<protein>
    <recommendedName>
        <fullName evidence="2">DNA-directed DNA polymerase</fullName>
        <ecNumber evidence="2">2.7.7.7</ecNumber>
    </recommendedName>
</protein>
<dbReference type="InterPro" id="IPR043502">
    <property type="entry name" value="DNA/RNA_pol_sf"/>
</dbReference>
<dbReference type="SUPFAM" id="SSF53098">
    <property type="entry name" value="Ribonuclease H-like"/>
    <property type="match status" value="1"/>
</dbReference>
<dbReference type="RefSeq" id="WP_220205896.1">
    <property type="nucleotide sequence ID" value="NZ_BNJK01000001.1"/>
</dbReference>
<keyword evidence="3" id="KW-0808">Transferase</keyword>
<evidence type="ECO:0000256" key="6">
    <source>
        <dbReference type="ARBA" id="ARBA00023125"/>
    </source>
</evidence>
<proteinExistence type="inferred from homology"/>
<dbReference type="PANTHER" id="PTHR10322">
    <property type="entry name" value="DNA POLYMERASE CATALYTIC SUBUNIT"/>
    <property type="match status" value="1"/>
</dbReference>
<comment type="catalytic activity">
    <reaction evidence="7">
        <text>DNA(n) + a 2'-deoxyribonucleoside 5'-triphosphate = DNA(n+1) + diphosphate</text>
        <dbReference type="Rhea" id="RHEA:22508"/>
        <dbReference type="Rhea" id="RHEA-COMP:17339"/>
        <dbReference type="Rhea" id="RHEA-COMP:17340"/>
        <dbReference type="ChEBI" id="CHEBI:33019"/>
        <dbReference type="ChEBI" id="CHEBI:61560"/>
        <dbReference type="ChEBI" id="CHEBI:173112"/>
        <dbReference type="EC" id="2.7.7.7"/>
    </reaction>
</comment>
<dbReference type="EMBL" id="BNJK01000001">
    <property type="protein sequence ID" value="GHO95203.1"/>
    <property type="molecule type" value="Genomic_DNA"/>
</dbReference>